<comment type="caution">
    <text evidence="2">The sequence shown here is derived from an EMBL/GenBank/DDBJ whole genome shotgun (WGS) entry which is preliminary data.</text>
</comment>
<dbReference type="RefSeq" id="WP_379011419.1">
    <property type="nucleotide sequence ID" value="NZ_JBHSDC010000001.1"/>
</dbReference>
<dbReference type="EMBL" id="JBHSDC010000001">
    <property type="protein sequence ID" value="MFC4230328.1"/>
    <property type="molecule type" value="Genomic_DNA"/>
</dbReference>
<feature type="domain" description="CHRD" evidence="1">
    <location>
        <begin position="35"/>
        <end position="155"/>
    </location>
</feature>
<name>A0ABV8PR42_9BACT</name>
<gene>
    <name evidence="2" type="ORF">ACFOW1_00395</name>
</gene>
<dbReference type="Proteomes" id="UP001595906">
    <property type="component" value="Unassembled WGS sequence"/>
</dbReference>
<sequence length="275" mass="28970">MKKNVFSLILLCTCCTTIFLSCKKNDAVTAPTIVKQWTVSLSAKNENPAPAGRNETGTASFMLMSDNSLVYTITVNNLASGDMFVAAHLHAGDAITSGPVILPLAPVFSGGVGTGTTTNLRSTLVDSLKNDMNEIYFNAHTSQVGSGLIRGQLNTNIEMAADVALNGANEANPVTTSAIGLATFRLTTSQKLYTKYVITNLESGDTLTAAHIHKGAWGTNGPVILPIYGSNAEFGTVKIIPITDPALFASLKTDAIYANAHSIMHPGGIIRGQIR</sequence>
<dbReference type="PROSITE" id="PS51257">
    <property type="entry name" value="PROKAR_LIPOPROTEIN"/>
    <property type="match status" value="1"/>
</dbReference>
<keyword evidence="3" id="KW-1185">Reference proteome</keyword>
<reference evidence="3" key="1">
    <citation type="journal article" date="2019" name="Int. J. Syst. Evol. Microbiol.">
        <title>The Global Catalogue of Microorganisms (GCM) 10K type strain sequencing project: providing services to taxonomists for standard genome sequencing and annotation.</title>
        <authorList>
            <consortium name="The Broad Institute Genomics Platform"/>
            <consortium name="The Broad Institute Genome Sequencing Center for Infectious Disease"/>
            <person name="Wu L."/>
            <person name="Ma J."/>
        </authorList>
    </citation>
    <scope>NUCLEOTIDE SEQUENCE [LARGE SCALE GENOMIC DNA]</scope>
    <source>
        <strain evidence="3">CECT 8010</strain>
    </source>
</reference>
<dbReference type="InterPro" id="IPR010895">
    <property type="entry name" value="CHRD"/>
</dbReference>
<evidence type="ECO:0000259" key="1">
    <source>
        <dbReference type="SMART" id="SM00754"/>
    </source>
</evidence>
<evidence type="ECO:0000313" key="3">
    <source>
        <dbReference type="Proteomes" id="UP001595906"/>
    </source>
</evidence>
<dbReference type="SMART" id="SM00754">
    <property type="entry name" value="CHRD"/>
    <property type="match status" value="2"/>
</dbReference>
<protein>
    <submittedName>
        <fullName evidence="2">CHRD domain-containing protein</fullName>
    </submittedName>
</protein>
<dbReference type="Pfam" id="PF07452">
    <property type="entry name" value="CHRD"/>
    <property type="match status" value="2"/>
</dbReference>
<feature type="domain" description="CHRD" evidence="1">
    <location>
        <begin position="159"/>
        <end position="275"/>
    </location>
</feature>
<evidence type="ECO:0000313" key="2">
    <source>
        <dbReference type="EMBL" id="MFC4230328.1"/>
    </source>
</evidence>
<organism evidence="2 3">
    <name type="scientific">Parasediminibacterium paludis</name>
    <dbReference type="NCBI Taxonomy" id="908966"/>
    <lineage>
        <taxon>Bacteria</taxon>
        <taxon>Pseudomonadati</taxon>
        <taxon>Bacteroidota</taxon>
        <taxon>Chitinophagia</taxon>
        <taxon>Chitinophagales</taxon>
        <taxon>Chitinophagaceae</taxon>
        <taxon>Parasediminibacterium</taxon>
    </lineage>
</organism>
<accession>A0ABV8PR42</accession>
<proteinExistence type="predicted"/>